<dbReference type="Pfam" id="PF03358">
    <property type="entry name" value="FMN_red"/>
    <property type="match status" value="1"/>
</dbReference>
<keyword evidence="3" id="KW-1185">Reference proteome</keyword>
<dbReference type="PANTHER" id="PTHR30543:SF21">
    <property type="entry name" value="NAD(P)H-DEPENDENT FMN REDUCTASE LOT6"/>
    <property type="match status" value="1"/>
</dbReference>
<dbReference type="InterPro" id="IPR050712">
    <property type="entry name" value="NAD(P)H-dep_reductase"/>
</dbReference>
<dbReference type="EMBL" id="BAAAHQ010000015">
    <property type="protein sequence ID" value="GAA0930121.1"/>
    <property type="molecule type" value="Genomic_DNA"/>
</dbReference>
<dbReference type="SUPFAM" id="SSF52218">
    <property type="entry name" value="Flavoproteins"/>
    <property type="match status" value="1"/>
</dbReference>
<dbReference type="InterPro" id="IPR029039">
    <property type="entry name" value="Flavoprotein-like_sf"/>
</dbReference>
<organism evidence="2 3">
    <name type="scientific">Nonomuraea longicatena</name>
    <dbReference type="NCBI Taxonomy" id="83682"/>
    <lineage>
        <taxon>Bacteria</taxon>
        <taxon>Bacillati</taxon>
        <taxon>Actinomycetota</taxon>
        <taxon>Actinomycetes</taxon>
        <taxon>Streptosporangiales</taxon>
        <taxon>Streptosporangiaceae</taxon>
        <taxon>Nonomuraea</taxon>
    </lineage>
</organism>
<comment type="caution">
    <text evidence="2">The sequence shown here is derived from an EMBL/GenBank/DDBJ whole genome shotgun (WGS) entry which is preliminary data.</text>
</comment>
<dbReference type="RefSeq" id="WP_343950875.1">
    <property type="nucleotide sequence ID" value="NZ_BAAAHQ010000015.1"/>
</dbReference>
<protein>
    <submittedName>
        <fullName evidence="2">NAD(P)H-dependent oxidoreductase</fullName>
    </submittedName>
</protein>
<evidence type="ECO:0000313" key="3">
    <source>
        <dbReference type="Proteomes" id="UP001501578"/>
    </source>
</evidence>
<accession>A0ABP4A3N6</accession>
<gene>
    <name evidence="2" type="ORF">GCM10009560_34400</name>
</gene>
<evidence type="ECO:0000313" key="2">
    <source>
        <dbReference type="EMBL" id="GAA0930121.1"/>
    </source>
</evidence>
<name>A0ABP4A3N6_9ACTN</name>
<dbReference type="Gene3D" id="3.40.50.360">
    <property type="match status" value="1"/>
</dbReference>
<dbReference type="PANTHER" id="PTHR30543">
    <property type="entry name" value="CHROMATE REDUCTASE"/>
    <property type="match status" value="1"/>
</dbReference>
<dbReference type="InterPro" id="IPR005025">
    <property type="entry name" value="FMN_Rdtase-like_dom"/>
</dbReference>
<dbReference type="Proteomes" id="UP001501578">
    <property type="component" value="Unassembled WGS sequence"/>
</dbReference>
<proteinExistence type="predicted"/>
<sequence length="193" mass="21257">MGEDRLRVAIIIGSIREGRFGPTVARWFASQADRRGDLDVDIIDLAQTWLPDVLTDDGGDPPPPVRDLAPWLSAADAFVVVTPEYNHSFPASLKNAIDWYGDVWKTKPVGFVSYGGMAAGLRAVEALKPVFTELHAVSVRESVGFRNHPEQFDESGRPTDPESCNAAAANLLDQLVWWALALREARAKRPYVS</sequence>
<reference evidence="3" key="1">
    <citation type="journal article" date="2019" name="Int. J. Syst. Evol. Microbiol.">
        <title>The Global Catalogue of Microorganisms (GCM) 10K type strain sequencing project: providing services to taxonomists for standard genome sequencing and annotation.</title>
        <authorList>
            <consortium name="The Broad Institute Genomics Platform"/>
            <consortium name="The Broad Institute Genome Sequencing Center for Infectious Disease"/>
            <person name="Wu L."/>
            <person name="Ma J."/>
        </authorList>
    </citation>
    <scope>NUCLEOTIDE SEQUENCE [LARGE SCALE GENOMIC DNA]</scope>
    <source>
        <strain evidence="3">JCM 11136</strain>
    </source>
</reference>
<evidence type="ECO:0000259" key="1">
    <source>
        <dbReference type="Pfam" id="PF03358"/>
    </source>
</evidence>
<feature type="domain" description="NADPH-dependent FMN reductase-like" evidence="1">
    <location>
        <begin position="7"/>
        <end position="146"/>
    </location>
</feature>